<accession>A0A2R5ESS4</accession>
<sequence length="128" mass="14607">MTREEIEQRLNALLSPYNVVIKFGQDAVEDLASYKKEQREEIIALIIKRGITGPLIKPDGLGDPLHGELHGFTKIKPKKLGLRIVYRPLQNGMIRVEVIAIGPRDKKKVYALAAGRIMEFKKEMDRDR</sequence>
<evidence type="ECO:0000313" key="2">
    <source>
        <dbReference type="Proteomes" id="UP000245202"/>
    </source>
</evidence>
<dbReference type="SUPFAM" id="SSF143011">
    <property type="entry name" value="RelE-like"/>
    <property type="match status" value="1"/>
</dbReference>
<dbReference type="RefSeq" id="WP_108994400.1">
    <property type="nucleotide sequence ID" value="NZ_BDQX01000252.1"/>
</dbReference>
<protein>
    <recommendedName>
        <fullName evidence="3">Addiction module toxin RelE</fullName>
    </recommendedName>
</protein>
<dbReference type="Gene3D" id="3.30.2310.20">
    <property type="entry name" value="RelE-like"/>
    <property type="match status" value="1"/>
</dbReference>
<proteinExistence type="predicted"/>
<dbReference type="AlphaFoldDB" id="A0A2R5ESS4"/>
<gene>
    <name evidence="1" type="ORF">PAT3040_04403</name>
</gene>
<evidence type="ECO:0008006" key="3">
    <source>
        <dbReference type="Google" id="ProtNLM"/>
    </source>
</evidence>
<keyword evidence="2" id="KW-1185">Reference proteome</keyword>
<dbReference type="EMBL" id="BDQX01000252">
    <property type="protein sequence ID" value="GBG09742.1"/>
    <property type="molecule type" value="Genomic_DNA"/>
</dbReference>
<evidence type="ECO:0000313" key="1">
    <source>
        <dbReference type="EMBL" id="GBG09742.1"/>
    </source>
</evidence>
<dbReference type="InterPro" id="IPR035093">
    <property type="entry name" value="RelE/ParE_toxin_dom_sf"/>
</dbReference>
<reference evidence="1 2" key="1">
    <citation type="submission" date="2017-08" db="EMBL/GenBank/DDBJ databases">
        <title>Substantial Increase in Enzyme Production by Combined Drug-Resistance Mutations in Paenibacillus agaridevorans.</title>
        <authorList>
            <person name="Tanaka Y."/>
            <person name="Funane K."/>
            <person name="Hosaka T."/>
            <person name="Shiwa Y."/>
            <person name="Fujita N."/>
            <person name="Miyazaki T."/>
            <person name="Yoshikawa H."/>
            <person name="Murakami K."/>
            <person name="Kasahara K."/>
            <person name="Inaoka T."/>
            <person name="Hiraga Y."/>
            <person name="Ochi K."/>
        </authorList>
    </citation>
    <scope>NUCLEOTIDE SEQUENCE [LARGE SCALE GENOMIC DNA]</scope>
    <source>
        <strain evidence="1 2">T-3040</strain>
    </source>
</reference>
<comment type="caution">
    <text evidence="1">The sequence shown here is derived from an EMBL/GenBank/DDBJ whole genome shotgun (WGS) entry which is preliminary data.</text>
</comment>
<name>A0A2R5ESS4_9BACL</name>
<dbReference type="Proteomes" id="UP000245202">
    <property type="component" value="Unassembled WGS sequence"/>
</dbReference>
<organism evidence="1 2">
    <name type="scientific">Paenibacillus agaridevorans</name>
    <dbReference type="NCBI Taxonomy" id="171404"/>
    <lineage>
        <taxon>Bacteria</taxon>
        <taxon>Bacillati</taxon>
        <taxon>Bacillota</taxon>
        <taxon>Bacilli</taxon>
        <taxon>Bacillales</taxon>
        <taxon>Paenibacillaceae</taxon>
        <taxon>Paenibacillus</taxon>
    </lineage>
</organism>